<dbReference type="Proteomes" id="UP000000314">
    <property type="component" value="Chromosome 1"/>
</dbReference>
<evidence type="ECO:0000313" key="2">
    <source>
        <dbReference type="EMBL" id="CAY68561.1"/>
    </source>
</evidence>
<feature type="compositionally biased region" description="Acidic residues" evidence="1">
    <location>
        <begin position="285"/>
        <end position="308"/>
    </location>
</feature>
<keyword evidence="3" id="KW-1185">Reference proteome</keyword>
<accession>C4QZ87</accession>
<feature type="compositionally biased region" description="Basic and acidic residues" evidence="1">
    <location>
        <begin position="214"/>
        <end position="223"/>
    </location>
</feature>
<proteinExistence type="predicted"/>
<name>C4QZ87_KOMPG</name>
<dbReference type="HOGENOM" id="CLU_692815_0_0_1"/>
<gene>
    <name evidence="2" type="ordered locus">PAS_FragB_0031</name>
</gene>
<evidence type="ECO:0000313" key="3">
    <source>
        <dbReference type="Proteomes" id="UP000000314"/>
    </source>
</evidence>
<dbReference type="OrthoDB" id="10376265at2759"/>
<dbReference type="EMBL" id="FN392319">
    <property type="protein sequence ID" value="CAY68561.1"/>
    <property type="molecule type" value="Genomic_DNA"/>
</dbReference>
<evidence type="ECO:0008006" key="4">
    <source>
        <dbReference type="Google" id="ProtNLM"/>
    </source>
</evidence>
<feature type="compositionally biased region" description="Acidic residues" evidence="1">
    <location>
        <begin position="236"/>
        <end position="262"/>
    </location>
</feature>
<dbReference type="SUPFAM" id="SSF49879">
    <property type="entry name" value="SMAD/FHA domain"/>
    <property type="match status" value="1"/>
</dbReference>
<protein>
    <recommendedName>
        <fullName evidence="4">FHA domain-containing protein</fullName>
    </recommendedName>
</protein>
<dbReference type="KEGG" id="ppa:PAS_FragB_0031"/>
<dbReference type="AlphaFoldDB" id="C4QZ87"/>
<dbReference type="RefSeq" id="XP_002490841.1">
    <property type="nucleotide sequence ID" value="XM_002490796.1"/>
</dbReference>
<feature type="compositionally biased region" description="Basic and acidic residues" evidence="1">
    <location>
        <begin position="343"/>
        <end position="352"/>
    </location>
</feature>
<sequence length="398" mass="44581">MITEPQITELLDVTEEYPIRVVAINDGVLLSRASAKRQRLPARDNAVFEDRNLSKHHAFLQLEGDYLRIVDGGSVYGSCVFTSTGHEFINDGGFAKVDISKTPRIILGCVVKDMDAPALTNCKLHWFIVISKGQLIMMKLNSSKIYEGLDPTILLLDELPVRLEYTATKTTLIEKPYSQQIIVMADDLEKNLTISSDSGSEGEEGLEGGLQYLSEEKQSRDVVESSGEATTGKLDQDEDDLEEDKDEEADVEGNDEIVEEQIEVSTTVIDWETDEENDNTYSEPNEQDPEDESKELDDDTALDEDTMNEDIFFIALQEEKVVSRKRAREEQNDDDEGDNTSEGTEKIKSDKVPKKKLKRSKNTFNFTTYQLAKFALFWTVIGSASTFAALAKIGSSLQ</sequence>
<dbReference type="InterPro" id="IPR008984">
    <property type="entry name" value="SMAD_FHA_dom_sf"/>
</dbReference>
<dbReference type="GeneID" id="8197473"/>
<feature type="region of interest" description="Disordered" evidence="1">
    <location>
        <begin position="213"/>
        <end position="309"/>
    </location>
</feature>
<reference evidence="2 3" key="1">
    <citation type="journal article" date="2009" name="Nat. Biotechnol.">
        <title>Genome sequence of the recombinant protein production host Pichia pastoris.</title>
        <authorList>
            <person name="De Schutter K."/>
            <person name="Lin Y.C."/>
            <person name="Tiels P."/>
            <person name="Van Hecke A."/>
            <person name="Glinka S."/>
            <person name="Weber-Lehmann J."/>
            <person name="Rouze P."/>
            <person name="Van de Peer Y."/>
            <person name="Callewaert N."/>
        </authorList>
    </citation>
    <scope>NUCLEOTIDE SEQUENCE [LARGE SCALE GENOMIC DNA]</scope>
    <source>
        <strain evidence="3">GS115 / ATCC 20864</strain>
    </source>
</reference>
<organism evidence="2 3">
    <name type="scientific">Komagataella phaffii (strain GS115 / ATCC 20864)</name>
    <name type="common">Yeast</name>
    <name type="synonym">Pichia pastoris</name>
    <dbReference type="NCBI Taxonomy" id="644223"/>
    <lineage>
        <taxon>Eukaryota</taxon>
        <taxon>Fungi</taxon>
        <taxon>Dikarya</taxon>
        <taxon>Ascomycota</taxon>
        <taxon>Saccharomycotina</taxon>
        <taxon>Pichiomycetes</taxon>
        <taxon>Pichiales</taxon>
        <taxon>Pichiaceae</taxon>
        <taxon>Komagataella</taxon>
    </lineage>
</organism>
<dbReference type="InParanoid" id="C4QZ87"/>
<evidence type="ECO:0000256" key="1">
    <source>
        <dbReference type="SAM" id="MobiDB-lite"/>
    </source>
</evidence>
<feature type="region of interest" description="Disordered" evidence="1">
    <location>
        <begin position="323"/>
        <end position="356"/>
    </location>
</feature>